<dbReference type="Gene3D" id="1.20.1250.20">
    <property type="entry name" value="MFS general substrate transporter like domains"/>
    <property type="match status" value="1"/>
</dbReference>
<feature type="transmembrane region" description="Helical" evidence="7">
    <location>
        <begin position="284"/>
        <end position="307"/>
    </location>
</feature>
<evidence type="ECO:0000256" key="5">
    <source>
        <dbReference type="ARBA" id="ARBA00022989"/>
    </source>
</evidence>
<keyword evidence="6 7" id="KW-0472">Membrane</keyword>
<sequence length="498" mass="51165">MTTQVRTHAASAPIHAPDPHHAKRWLILGVLGIAQLMVVLDGSIVNIALPSAQAGLGFSTEDRQWIVTAYALAFGALLPLGGRIGDLIGRKTALMIGLIGFALASALGGAAESFEMLVVARAVQGVFGALLAPAVLSLLTTTFTDGKERAKAFGIYGAIVGAGGAIGLLLGGTLTEYLNWRWCMYVNIFFAAAAAVGAAMWLRNQRHDGPRQKIDIPGTITVSAGLFSLVYGFANAETHDWSDVVVWGWLAAAVVLLAAFVAIQARVAQPLIPLRVLGDRTRAGALLSVLILGIGMFAVFLFLTYFVQQNLGFSPVRSGVAFLPMIGGLAVAATIANSVLVPRFGTRPVVPSGFLVAVAGMLWLTQLDAGSTYLADVLGPLVIVGIGIGMAMAPSMNAGTAGVAADDASVASALVNTAQQVGGSIGTAVLSTIAASAITDYLVGKNPTGEVMAAAAINSYTTTFAWVAAFFAAGAVISALLLRSGALPTNPDAPTAHM</sequence>
<dbReference type="GO" id="GO:0022857">
    <property type="term" value="F:transmembrane transporter activity"/>
    <property type="evidence" value="ECO:0007669"/>
    <property type="project" value="InterPro"/>
</dbReference>
<name>A0A285H6I0_9ACTN</name>
<dbReference type="PANTHER" id="PTHR42718:SF46">
    <property type="entry name" value="BLR6921 PROTEIN"/>
    <property type="match status" value="1"/>
</dbReference>
<comment type="subcellular location">
    <subcellularLocation>
        <location evidence="1">Cell membrane</location>
        <topology evidence="1">Multi-pass membrane protein</topology>
    </subcellularLocation>
</comment>
<evidence type="ECO:0000256" key="7">
    <source>
        <dbReference type="SAM" id="Phobius"/>
    </source>
</evidence>
<evidence type="ECO:0000256" key="6">
    <source>
        <dbReference type="ARBA" id="ARBA00023136"/>
    </source>
</evidence>
<dbReference type="NCBIfam" id="TIGR00711">
    <property type="entry name" value="efflux_EmrB"/>
    <property type="match status" value="1"/>
</dbReference>
<dbReference type="InterPro" id="IPR020846">
    <property type="entry name" value="MFS_dom"/>
</dbReference>
<feature type="transmembrane region" description="Helical" evidence="7">
    <location>
        <begin position="123"/>
        <end position="141"/>
    </location>
</feature>
<feature type="transmembrane region" description="Helical" evidence="7">
    <location>
        <begin position="93"/>
        <end position="111"/>
    </location>
</feature>
<feature type="transmembrane region" description="Helical" evidence="7">
    <location>
        <begin position="348"/>
        <end position="367"/>
    </location>
</feature>
<gene>
    <name evidence="9" type="ORF">SAMN05421748_103546</name>
</gene>
<keyword evidence="3" id="KW-1003">Cell membrane</keyword>
<feature type="transmembrane region" description="Helical" evidence="7">
    <location>
        <begin position="65"/>
        <end position="81"/>
    </location>
</feature>
<feature type="transmembrane region" description="Helical" evidence="7">
    <location>
        <begin position="373"/>
        <end position="393"/>
    </location>
</feature>
<dbReference type="InterPro" id="IPR036259">
    <property type="entry name" value="MFS_trans_sf"/>
</dbReference>
<feature type="transmembrane region" description="Helical" evidence="7">
    <location>
        <begin position="214"/>
        <end position="234"/>
    </location>
</feature>
<dbReference type="AlphaFoldDB" id="A0A285H6I0"/>
<proteinExistence type="predicted"/>
<dbReference type="EMBL" id="OBDY01000003">
    <property type="protein sequence ID" value="SNY31369.1"/>
    <property type="molecule type" value="Genomic_DNA"/>
</dbReference>
<evidence type="ECO:0000313" key="9">
    <source>
        <dbReference type="EMBL" id="SNY31369.1"/>
    </source>
</evidence>
<keyword evidence="5 7" id="KW-1133">Transmembrane helix</keyword>
<evidence type="ECO:0000313" key="10">
    <source>
        <dbReference type="Proteomes" id="UP000219612"/>
    </source>
</evidence>
<dbReference type="PROSITE" id="PS50850">
    <property type="entry name" value="MFS"/>
    <property type="match status" value="1"/>
</dbReference>
<dbReference type="InterPro" id="IPR001958">
    <property type="entry name" value="Tet-R_TetA/multi-R_MdtG-like"/>
</dbReference>
<organism evidence="9 10">
    <name type="scientific">Paractinoplanes atraurantiacus</name>
    <dbReference type="NCBI Taxonomy" id="1036182"/>
    <lineage>
        <taxon>Bacteria</taxon>
        <taxon>Bacillati</taxon>
        <taxon>Actinomycetota</taxon>
        <taxon>Actinomycetes</taxon>
        <taxon>Micromonosporales</taxon>
        <taxon>Micromonosporaceae</taxon>
        <taxon>Paractinoplanes</taxon>
    </lineage>
</organism>
<dbReference type="Pfam" id="PF07690">
    <property type="entry name" value="MFS_1"/>
    <property type="match status" value="1"/>
</dbReference>
<feature type="transmembrane region" description="Helical" evidence="7">
    <location>
        <begin position="184"/>
        <end position="202"/>
    </location>
</feature>
<reference evidence="10" key="1">
    <citation type="submission" date="2017-09" db="EMBL/GenBank/DDBJ databases">
        <authorList>
            <person name="Varghese N."/>
            <person name="Submissions S."/>
        </authorList>
    </citation>
    <scope>NUCLEOTIDE SEQUENCE [LARGE SCALE GENOMIC DNA]</scope>
    <source>
        <strain evidence="10">CGMCC 4.6857</strain>
    </source>
</reference>
<protein>
    <submittedName>
        <fullName evidence="9">Drug resistance transporter, EmrB/QacA subfamily</fullName>
    </submittedName>
</protein>
<dbReference type="GO" id="GO:0005886">
    <property type="term" value="C:plasma membrane"/>
    <property type="evidence" value="ECO:0007669"/>
    <property type="project" value="UniProtKB-SubCell"/>
</dbReference>
<feature type="transmembrane region" description="Helical" evidence="7">
    <location>
        <begin position="153"/>
        <end position="172"/>
    </location>
</feature>
<feature type="domain" description="Major facilitator superfamily (MFS) profile" evidence="8">
    <location>
        <begin position="27"/>
        <end position="486"/>
    </location>
</feature>
<dbReference type="PANTHER" id="PTHR42718">
    <property type="entry name" value="MAJOR FACILITATOR SUPERFAMILY MULTIDRUG TRANSPORTER MFSC"/>
    <property type="match status" value="1"/>
</dbReference>
<keyword evidence="4 7" id="KW-0812">Transmembrane</keyword>
<keyword evidence="10" id="KW-1185">Reference proteome</keyword>
<evidence type="ECO:0000256" key="2">
    <source>
        <dbReference type="ARBA" id="ARBA00022448"/>
    </source>
</evidence>
<keyword evidence="2" id="KW-0813">Transport</keyword>
<accession>A0A285H6I0</accession>
<dbReference type="InterPro" id="IPR011701">
    <property type="entry name" value="MFS"/>
</dbReference>
<feature type="transmembrane region" description="Helical" evidence="7">
    <location>
        <begin position="421"/>
        <end position="443"/>
    </location>
</feature>
<evidence type="ECO:0000256" key="1">
    <source>
        <dbReference type="ARBA" id="ARBA00004651"/>
    </source>
</evidence>
<dbReference type="OrthoDB" id="4080117at2"/>
<feature type="transmembrane region" description="Helical" evidence="7">
    <location>
        <begin position="246"/>
        <end position="263"/>
    </location>
</feature>
<evidence type="ECO:0000256" key="4">
    <source>
        <dbReference type="ARBA" id="ARBA00022692"/>
    </source>
</evidence>
<feature type="transmembrane region" description="Helical" evidence="7">
    <location>
        <begin position="463"/>
        <end position="482"/>
    </location>
</feature>
<dbReference type="CDD" id="cd17321">
    <property type="entry name" value="MFS_MMR_MDR_like"/>
    <property type="match status" value="1"/>
</dbReference>
<dbReference type="SUPFAM" id="SSF103473">
    <property type="entry name" value="MFS general substrate transporter"/>
    <property type="match status" value="1"/>
</dbReference>
<dbReference type="Gene3D" id="1.20.1720.10">
    <property type="entry name" value="Multidrug resistance protein D"/>
    <property type="match status" value="1"/>
</dbReference>
<dbReference type="InterPro" id="IPR004638">
    <property type="entry name" value="EmrB-like"/>
</dbReference>
<feature type="transmembrane region" description="Helical" evidence="7">
    <location>
        <begin position="25"/>
        <end position="45"/>
    </location>
</feature>
<dbReference type="PRINTS" id="PR01035">
    <property type="entry name" value="TCRTETA"/>
</dbReference>
<evidence type="ECO:0000256" key="3">
    <source>
        <dbReference type="ARBA" id="ARBA00022475"/>
    </source>
</evidence>
<feature type="transmembrane region" description="Helical" evidence="7">
    <location>
        <begin position="319"/>
        <end position="341"/>
    </location>
</feature>
<evidence type="ECO:0000259" key="8">
    <source>
        <dbReference type="PROSITE" id="PS50850"/>
    </source>
</evidence>
<dbReference type="RefSeq" id="WP_097319844.1">
    <property type="nucleotide sequence ID" value="NZ_OBDY01000003.1"/>
</dbReference>
<dbReference type="Proteomes" id="UP000219612">
    <property type="component" value="Unassembled WGS sequence"/>
</dbReference>